<accession>A0A2I1NBI4</accession>
<feature type="transmembrane region" description="Helical" evidence="6">
    <location>
        <begin position="263"/>
        <end position="281"/>
    </location>
</feature>
<feature type="transmembrane region" description="Helical" evidence="6">
    <location>
        <begin position="198"/>
        <end position="222"/>
    </location>
</feature>
<evidence type="ECO:0000256" key="1">
    <source>
        <dbReference type="ARBA" id="ARBA00004141"/>
    </source>
</evidence>
<evidence type="ECO:0000256" key="2">
    <source>
        <dbReference type="ARBA" id="ARBA00009773"/>
    </source>
</evidence>
<evidence type="ECO:0000313" key="7">
    <source>
        <dbReference type="EMBL" id="PKZ29743.1"/>
    </source>
</evidence>
<comment type="subcellular location">
    <subcellularLocation>
        <location evidence="1">Membrane</location>
        <topology evidence="1">Multi-pass membrane protein</topology>
    </subcellularLocation>
</comment>
<feature type="transmembrane region" description="Helical" evidence="6">
    <location>
        <begin position="316"/>
        <end position="335"/>
    </location>
</feature>
<dbReference type="RefSeq" id="WP_101636744.1">
    <property type="nucleotide sequence ID" value="NZ_JAPXGQ010000012.1"/>
</dbReference>
<dbReference type="InterPro" id="IPR002549">
    <property type="entry name" value="AI-2E-like"/>
</dbReference>
<gene>
    <name evidence="7" type="ORF">CYJ41_02305</name>
</gene>
<dbReference type="AlphaFoldDB" id="A0A2I1NBI4"/>
<evidence type="ECO:0000256" key="5">
    <source>
        <dbReference type="ARBA" id="ARBA00023136"/>
    </source>
</evidence>
<feature type="transmembrane region" description="Helical" evidence="6">
    <location>
        <begin position="56"/>
        <end position="79"/>
    </location>
</feature>
<comment type="caution">
    <text evidence="7">The sequence shown here is derived from an EMBL/GenBank/DDBJ whole genome shotgun (WGS) entry which is preliminary data.</text>
</comment>
<evidence type="ECO:0000313" key="8">
    <source>
        <dbReference type="Proteomes" id="UP000234639"/>
    </source>
</evidence>
<comment type="similarity">
    <text evidence="2">Belongs to the autoinducer-2 exporter (AI-2E) (TC 2.A.86) family.</text>
</comment>
<feature type="transmembrane region" description="Helical" evidence="6">
    <location>
        <begin position="229"/>
        <end position="251"/>
    </location>
</feature>
<dbReference type="Proteomes" id="UP000234639">
    <property type="component" value="Unassembled WGS sequence"/>
</dbReference>
<keyword evidence="3 6" id="KW-0812">Transmembrane</keyword>
<feature type="transmembrane region" description="Helical" evidence="6">
    <location>
        <begin position="7"/>
        <end position="36"/>
    </location>
</feature>
<keyword evidence="5 6" id="KW-0472">Membrane</keyword>
<dbReference type="PANTHER" id="PTHR21716">
    <property type="entry name" value="TRANSMEMBRANE PROTEIN"/>
    <property type="match status" value="1"/>
</dbReference>
<keyword evidence="4 6" id="KW-1133">Transmembrane helix</keyword>
<name>A0A2I1NBI4_9BACT</name>
<evidence type="ECO:0000256" key="4">
    <source>
        <dbReference type="ARBA" id="ARBA00022989"/>
    </source>
</evidence>
<sequence>MKTSKYFFVGFILFLFCFVIYLFNGFLLTIAIGILLAVSTANINRFFLKLTNDKNLLSATSTTLVLALFFLVPFMYAVIELAKYASSFDMKNTSIVLNYIQNFNFHLPEKFASFEPKIKEFIASININSLVKQGATYLSTIGKSSAKFIVDMGLIIAFYFFANLYGKSLMSFLKETLPVEASHIDSISHEVANTMSVVLYSTIATAVLQGFLFGVFLSFYGYDGFLMGILYAFASLVPIVGGALIFVPISIYELANGNTLNAIIIFLYSIIMIATIADNFIKPLIIRFINSKLVSSPANINELLIFFAMLAGLSTFGFWGIILGPAIVTLFIASLNSYRIMTKEFDNLD</sequence>
<evidence type="ECO:0000256" key="6">
    <source>
        <dbReference type="SAM" id="Phobius"/>
    </source>
</evidence>
<feature type="transmembrane region" description="Helical" evidence="6">
    <location>
        <begin position="148"/>
        <end position="166"/>
    </location>
</feature>
<dbReference type="Pfam" id="PF01594">
    <property type="entry name" value="AI-2E_transport"/>
    <property type="match status" value="1"/>
</dbReference>
<proteinExistence type="inferred from homology"/>
<dbReference type="EMBL" id="PKHU01000002">
    <property type="protein sequence ID" value="PKZ29743.1"/>
    <property type="molecule type" value="Genomic_DNA"/>
</dbReference>
<dbReference type="GO" id="GO:0016020">
    <property type="term" value="C:membrane"/>
    <property type="evidence" value="ECO:0007669"/>
    <property type="project" value="UniProtKB-SubCell"/>
</dbReference>
<organism evidence="7 8">
    <name type="scientific">Campylobacter ureolyticus</name>
    <dbReference type="NCBI Taxonomy" id="827"/>
    <lineage>
        <taxon>Bacteria</taxon>
        <taxon>Pseudomonadati</taxon>
        <taxon>Campylobacterota</taxon>
        <taxon>Epsilonproteobacteria</taxon>
        <taxon>Campylobacterales</taxon>
        <taxon>Campylobacteraceae</taxon>
        <taxon>Campylobacter</taxon>
    </lineage>
</organism>
<reference evidence="7 8" key="1">
    <citation type="submission" date="2017-12" db="EMBL/GenBank/DDBJ databases">
        <title>Phylogenetic diversity of female urinary microbiome.</title>
        <authorList>
            <person name="Thomas-White K."/>
            <person name="Wolfe A.J."/>
        </authorList>
    </citation>
    <scope>NUCLEOTIDE SEQUENCE [LARGE SCALE GENOMIC DNA]</scope>
    <source>
        <strain evidence="7 8">UMB0112</strain>
    </source>
</reference>
<dbReference type="PANTHER" id="PTHR21716:SF4">
    <property type="entry name" value="TRANSMEMBRANE PROTEIN 245"/>
    <property type="match status" value="1"/>
</dbReference>
<protein>
    <submittedName>
        <fullName evidence="7">AI-2E family transporter</fullName>
    </submittedName>
</protein>
<evidence type="ECO:0000256" key="3">
    <source>
        <dbReference type="ARBA" id="ARBA00022692"/>
    </source>
</evidence>